<evidence type="ECO:0000259" key="17">
    <source>
        <dbReference type="PROSITE" id="PS50112"/>
    </source>
</evidence>
<feature type="transmembrane region" description="Helical" evidence="14">
    <location>
        <begin position="153"/>
        <end position="173"/>
    </location>
</feature>
<evidence type="ECO:0000259" key="16">
    <source>
        <dbReference type="PROSITE" id="PS50109"/>
    </source>
</evidence>
<dbReference type="CDD" id="cd00082">
    <property type="entry name" value="HisKA"/>
    <property type="match status" value="1"/>
</dbReference>
<dbReference type="PRINTS" id="PR00344">
    <property type="entry name" value="BCTRLSENSOR"/>
</dbReference>
<dbReference type="SMART" id="SM00387">
    <property type="entry name" value="HATPase_c"/>
    <property type="match status" value="1"/>
</dbReference>
<evidence type="ECO:0000259" key="15">
    <source>
        <dbReference type="PROSITE" id="PS50046"/>
    </source>
</evidence>
<dbReference type="InterPro" id="IPR003594">
    <property type="entry name" value="HATPase_dom"/>
</dbReference>
<feature type="transmembrane region" description="Helical" evidence="14">
    <location>
        <begin position="271"/>
        <end position="292"/>
    </location>
</feature>
<dbReference type="SUPFAM" id="SSF47384">
    <property type="entry name" value="Homodimeric domain of signal transducing histidine kinase"/>
    <property type="match status" value="1"/>
</dbReference>
<dbReference type="Gene3D" id="3.30.450.40">
    <property type="match status" value="1"/>
</dbReference>
<dbReference type="Proteomes" id="UP001464891">
    <property type="component" value="Unassembled WGS sequence"/>
</dbReference>
<dbReference type="EMBL" id="JAMPKM010000008">
    <property type="protein sequence ID" value="MEP0818374.1"/>
    <property type="molecule type" value="Genomic_DNA"/>
</dbReference>
<dbReference type="InterPro" id="IPR005467">
    <property type="entry name" value="His_kinase_dom"/>
</dbReference>
<dbReference type="Gene3D" id="1.10.287.130">
    <property type="match status" value="1"/>
</dbReference>
<evidence type="ECO:0000256" key="9">
    <source>
        <dbReference type="ARBA" id="ARBA00022777"/>
    </source>
</evidence>
<dbReference type="InterPro" id="IPR036890">
    <property type="entry name" value="HATPase_C_sf"/>
</dbReference>
<organism evidence="18 19">
    <name type="scientific">Trichocoleus desertorum GB2-A4</name>
    <dbReference type="NCBI Taxonomy" id="2933944"/>
    <lineage>
        <taxon>Bacteria</taxon>
        <taxon>Bacillati</taxon>
        <taxon>Cyanobacteriota</taxon>
        <taxon>Cyanophyceae</taxon>
        <taxon>Leptolyngbyales</taxon>
        <taxon>Trichocoleusaceae</taxon>
        <taxon>Trichocoleus</taxon>
    </lineage>
</organism>
<dbReference type="SUPFAM" id="SSF55785">
    <property type="entry name" value="PYP-like sensor domain (PAS domain)"/>
    <property type="match status" value="1"/>
</dbReference>
<keyword evidence="5" id="KW-1003">Cell membrane</keyword>
<keyword evidence="11" id="KW-0902">Two-component regulatory system</keyword>
<feature type="transmembrane region" description="Helical" evidence="14">
    <location>
        <begin position="115"/>
        <end position="133"/>
    </location>
</feature>
<protein>
    <recommendedName>
        <fullName evidence="4">histidine kinase</fullName>
        <ecNumber evidence="4">2.7.13.3</ecNumber>
    </recommendedName>
</protein>
<keyword evidence="7" id="KW-0808">Transferase</keyword>
<evidence type="ECO:0000256" key="10">
    <source>
        <dbReference type="ARBA" id="ARBA00022989"/>
    </source>
</evidence>
<dbReference type="Gene3D" id="3.30.450.20">
    <property type="entry name" value="PAS domain"/>
    <property type="match status" value="1"/>
</dbReference>
<keyword evidence="8 14" id="KW-0812">Transmembrane</keyword>
<evidence type="ECO:0000256" key="13">
    <source>
        <dbReference type="SAM" id="Coils"/>
    </source>
</evidence>
<feature type="domain" description="PAS" evidence="17">
    <location>
        <begin position="331"/>
        <end position="376"/>
    </location>
</feature>
<dbReference type="Pfam" id="PF05231">
    <property type="entry name" value="MASE1"/>
    <property type="match status" value="1"/>
</dbReference>
<feature type="coiled-coil region" evidence="13">
    <location>
        <begin position="597"/>
        <end position="628"/>
    </location>
</feature>
<evidence type="ECO:0000256" key="14">
    <source>
        <dbReference type="SAM" id="Phobius"/>
    </source>
</evidence>
<dbReference type="InterPro" id="IPR029016">
    <property type="entry name" value="GAF-like_dom_sf"/>
</dbReference>
<evidence type="ECO:0000256" key="5">
    <source>
        <dbReference type="ARBA" id="ARBA00022475"/>
    </source>
</evidence>
<dbReference type="Pfam" id="PF01590">
    <property type="entry name" value="GAF"/>
    <property type="match status" value="1"/>
</dbReference>
<dbReference type="InterPro" id="IPR013655">
    <property type="entry name" value="PAS_fold_3"/>
</dbReference>
<dbReference type="InterPro" id="IPR004358">
    <property type="entry name" value="Sig_transdc_His_kin-like_C"/>
</dbReference>
<dbReference type="Pfam" id="PF08447">
    <property type="entry name" value="PAS_3"/>
    <property type="match status" value="1"/>
</dbReference>
<feature type="domain" description="Histidine kinase" evidence="16">
    <location>
        <begin position="638"/>
        <end position="854"/>
    </location>
</feature>
<evidence type="ECO:0000256" key="2">
    <source>
        <dbReference type="ARBA" id="ARBA00004651"/>
    </source>
</evidence>
<dbReference type="PROSITE" id="PS50112">
    <property type="entry name" value="PAS"/>
    <property type="match status" value="1"/>
</dbReference>
<dbReference type="SMART" id="SM00065">
    <property type="entry name" value="GAF"/>
    <property type="match status" value="1"/>
</dbReference>
<keyword evidence="13" id="KW-0175">Coiled coil</keyword>
<comment type="subcellular location">
    <subcellularLocation>
        <location evidence="2">Cell membrane</location>
        <topology evidence="2">Multi-pass membrane protein</topology>
    </subcellularLocation>
</comment>
<evidence type="ECO:0000256" key="12">
    <source>
        <dbReference type="ARBA" id="ARBA00023136"/>
    </source>
</evidence>
<dbReference type="PANTHER" id="PTHR43304:SF1">
    <property type="entry name" value="PAC DOMAIN-CONTAINING PROTEIN"/>
    <property type="match status" value="1"/>
</dbReference>
<dbReference type="InterPro" id="IPR003661">
    <property type="entry name" value="HisK_dim/P_dom"/>
</dbReference>
<dbReference type="PANTHER" id="PTHR43304">
    <property type="entry name" value="PHYTOCHROME-LIKE PROTEIN CPH1"/>
    <property type="match status" value="1"/>
</dbReference>
<feature type="domain" description="Phytochrome chromophore attachment site" evidence="15">
    <location>
        <begin position="452"/>
        <end position="586"/>
    </location>
</feature>
<dbReference type="CDD" id="cd00130">
    <property type="entry name" value="PAS"/>
    <property type="match status" value="1"/>
</dbReference>
<evidence type="ECO:0000256" key="7">
    <source>
        <dbReference type="ARBA" id="ARBA00022679"/>
    </source>
</evidence>
<evidence type="ECO:0000256" key="6">
    <source>
        <dbReference type="ARBA" id="ARBA00022553"/>
    </source>
</evidence>
<dbReference type="InterPro" id="IPR035965">
    <property type="entry name" value="PAS-like_dom_sf"/>
</dbReference>
<accession>A0ABV0J9Q5</accession>
<dbReference type="InterPro" id="IPR052162">
    <property type="entry name" value="Sensor_kinase/Photoreceptor"/>
</dbReference>
<dbReference type="SUPFAM" id="SSF55874">
    <property type="entry name" value="ATPase domain of HSP90 chaperone/DNA topoisomerase II/histidine kinase"/>
    <property type="match status" value="1"/>
</dbReference>
<evidence type="ECO:0000313" key="18">
    <source>
        <dbReference type="EMBL" id="MEP0818374.1"/>
    </source>
</evidence>
<feature type="transmembrane region" description="Helical" evidence="14">
    <location>
        <begin position="224"/>
        <end position="250"/>
    </location>
</feature>
<reference evidence="18 19" key="1">
    <citation type="submission" date="2022-04" db="EMBL/GenBank/DDBJ databases">
        <title>Positive selection, recombination, and allopatry shape intraspecific diversity of widespread and dominant cyanobacteria.</title>
        <authorList>
            <person name="Wei J."/>
            <person name="Shu W."/>
            <person name="Hu C."/>
        </authorList>
    </citation>
    <scope>NUCLEOTIDE SEQUENCE [LARGE SCALE GENOMIC DNA]</scope>
    <source>
        <strain evidence="18 19">GB2-A4</strain>
    </source>
</reference>
<dbReference type="EC" id="2.7.13.3" evidence="4"/>
<evidence type="ECO:0000256" key="8">
    <source>
        <dbReference type="ARBA" id="ARBA00022692"/>
    </source>
</evidence>
<dbReference type="InterPro" id="IPR016132">
    <property type="entry name" value="Phyto_chromo_attachment"/>
</dbReference>
<dbReference type="PROSITE" id="PS50109">
    <property type="entry name" value="HIS_KIN"/>
    <property type="match status" value="1"/>
</dbReference>
<keyword evidence="6" id="KW-0597">Phosphoprotein</keyword>
<keyword evidence="12 14" id="KW-0472">Membrane</keyword>
<dbReference type="SUPFAM" id="SSF55781">
    <property type="entry name" value="GAF domain-like"/>
    <property type="match status" value="1"/>
</dbReference>
<dbReference type="InterPro" id="IPR036097">
    <property type="entry name" value="HisK_dim/P_sf"/>
</dbReference>
<proteinExistence type="inferred from homology"/>
<sequence length="880" mass="97192">MRLKRPQVLQYLCSVALLAIAYFATAKISISMIGLNANATPLWPPAGIALAAFLLRGSWLWPGVILGDFLLVQSLGGSAGHSFVSSWGSVAEAVVAAIALRRLGFRPSLDRLQDVWGLIVAALCAPLINATWSTLIEGSLGWMQWSQAWENGWTLWLGDCMGILVATPALLICRQWPALFQKPGQRVEGAVWLSLLCVVSWVVFGSEPQAAIAHYPLEYLPFPLVVWGALRFGPPGAVLASLVVSGIAIFEAFHGHGPFFAKAEHLTQAVLFLQAFMGVVTTTALVLAGAVGERQTTAELLQKSEASLANAQRIAQLGNWDLDWGQQQLRWSDELYRILGFVPKTFPPDPDQALQAIHPDDRDRVEQALAQAMVERQPCRIDYRILYPDGTERLVCEKLAFSDHSVTGTVQDITERKQTEIQLQAASEQVHEALRSTQLLTEIALKIRRSLELDQVLNTTVTEVRHFLQADRVYIGHLDNQAQGYVLAESVCDAWPSVMCLEYDEEGVQEFRALFASGCSRVVNDVALSQSTPKIAAFYQQYQVKASLGVPIILGDEVWVLVANQCEHPRQWQPFEVNLLEQLAIQVAIAIQQGQLYQQVQALNTNLESQVEERTAQLQQKMQELQDLNHFKDIFLHAFSHDVRTSIMGMSLILKNLQNKPGDSVPVMRSMVDRMVQSNERQLNLINSLLEDQTSESQPMALSYEAVRLDGLVQGILEDLEPLLVRNQATVCNLLPANLPPLIADPQQLEQVFKNLITNALKHNAPGLQLTLKATVEDQQIRCSVEDNGVGMGPEVCDRLFKLYVRGLDNPHLTGIGLGLYLCRQIITAHGGRVGVESVPGTGAKFWFVLPLTKPALAGLTAETVYNSPSLRSSISKITP</sequence>
<feature type="transmembrane region" description="Helical" evidence="14">
    <location>
        <begin position="185"/>
        <end position="204"/>
    </location>
</feature>
<dbReference type="InterPro" id="IPR000014">
    <property type="entry name" value="PAS"/>
</dbReference>
<evidence type="ECO:0000256" key="4">
    <source>
        <dbReference type="ARBA" id="ARBA00012438"/>
    </source>
</evidence>
<dbReference type="InterPro" id="IPR007895">
    <property type="entry name" value="MASE1"/>
</dbReference>
<dbReference type="SMART" id="SM00388">
    <property type="entry name" value="HisKA"/>
    <property type="match status" value="1"/>
</dbReference>
<keyword evidence="10 14" id="KW-1133">Transmembrane helix</keyword>
<dbReference type="RefSeq" id="WP_190441815.1">
    <property type="nucleotide sequence ID" value="NZ_JAMPKM010000008.1"/>
</dbReference>
<evidence type="ECO:0000256" key="3">
    <source>
        <dbReference type="ARBA" id="ARBA00006402"/>
    </source>
</evidence>
<comment type="catalytic activity">
    <reaction evidence="1">
        <text>ATP + protein L-histidine = ADP + protein N-phospho-L-histidine.</text>
        <dbReference type="EC" id="2.7.13.3"/>
    </reaction>
</comment>
<dbReference type="Gene3D" id="3.30.565.10">
    <property type="entry name" value="Histidine kinase-like ATPase, C-terminal domain"/>
    <property type="match status" value="1"/>
</dbReference>
<dbReference type="CDD" id="cd00075">
    <property type="entry name" value="HATPase"/>
    <property type="match status" value="1"/>
</dbReference>
<keyword evidence="19" id="KW-1185">Reference proteome</keyword>
<comment type="caution">
    <text evidence="18">The sequence shown here is derived from an EMBL/GenBank/DDBJ whole genome shotgun (WGS) entry which is preliminary data.</text>
</comment>
<dbReference type="PROSITE" id="PS50046">
    <property type="entry name" value="PHYTOCHROME_2"/>
    <property type="match status" value="1"/>
</dbReference>
<dbReference type="Pfam" id="PF02518">
    <property type="entry name" value="HATPase_c"/>
    <property type="match status" value="1"/>
</dbReference>
<gene>
    <name evidence="18" type="ORF">NC998_14835</name>
</gene>
<name>A0ABV0J9Q5_9CYAN</name>
<evidence type="ECO:0000256" key="11">
    <source>
        <dbReference type="ARBA" id="ARBA00023012"/>
    </source>
</evidence>
<evidence type="ECO:0000256" key="1">
    <source>
        <dbReference type="ARBA" id="ARBA00000085"/>
    </source>
</evidence>
<dbReference type="InterPro" id="IPR003018">
    <property type="entry name" value="GAF"/>
</dbReference>
<keyword evidence="9" id="KW-0418">Kinase</keyword>
<evidence type="ECO:0000313" key="19">
    <source>
        <dbReference type="Proteomes" id="UP001464891"/>
    </source>
</evidence>
<comment type="similarity">
    <text evidence="3">In the N-terminal section; belongs to the phytochrome family.</text>
</comment>